<proteinExistence type="predicted"/>
<gene>
    <name evidence="1" type="ORF">DI551_02410</name>
</gene>
<organism evidence="1 2">
    <name type="scientific">Micavibrio aeruginosavorus</name>
    <dbReference type="NCBI Taxonomy" id="349221"/>
    <lineage>
        <taxon>Bacteria</taxon>
        <taxon>Pseudomonadati</taxon>
        <taxon>Bdellovibrionota</taxon>
        <taxon>Bdellovibrionia</taxon>
        <taxon>Bdellovibrionales</taxon>
        <taxon>Pseudobdellovibrionaceae</taxon>
        <taxon>Micavibrio</taxon>
    </lineage>
</organism>
<dbReference type="EMBL" id="QFQB01000008">
    <property type="protein sequence ID" value="PZQ48058.1"/>
    <property type="molecule type" value="Genomic_DNA"/>
</dbReference>
<dbReference type="AlphaFoldDB" id="A0A2W5N630"/>
<comment type="caution">
    <text evidence="1">The sequence shown here is derived from an EMBL/GenBank/DDBJ whole genome shotgun (WGS) entry which is preliminary data.</text>
</comment>
<name>A0A2W5N630_9BACT</name>
<protein>
    <submittedName>
        <fullName evidence="1">Uncharacterized protein</fullName>
    </submittedName>
</protein>
<reference evidence="1 2" key="1">
    <citation type="submission" date="2017-08" db="EMBL/GenBank/DDBJ databases">
        <title>Infants hospitalized years apart are colonized by the same room-sourced microbial strains.</title>
        <authorList>
            <person name="Brooks B."/>
            <person name="Olm M.R."/>
            <person name="Firek B.A."/>
            <person name="Baker R."/>
            <person name="Thomas B.C."/>
            <person name="Morowitz M.J."/>
            <person name="Banfield J.F."/>
        </authorList>
    </citation>
    <scope>NUCLEOTIDE SEQUENCE [LARGE SCALE GENOMIC DNA]</scope>
    <source>
        <strain evidence="1">S2_005_002_R2_29</strain>
    </source>
</reference>
<dbReference type="Proteomes" id="UP000249417">
    <property type="component" value="Unassembled WGS sequence"/>
</dbReference>
<sequence>MQRGREDARLFVQKALLASVPVQGAGIMEGLLHQGMGQGDALNDSRLRELIVRENAELLMGVSGNDPHFLFVFALAAGRVMLIHQYQDAVEQIYARHPAQAQAMDQPLCNFYGLLKRAEKAAVRLYLNGERHPVLHDLERGFQHYGGTSITGYGEAMPAILH</sequence>
<accession>A0A2W5N630</accession>
<evidence type="ECO:0000313" key="1">
    <source>
        <dbReference type="EMBL" id="PZQ48058.1"/>
    </source>
</evidence>
<evidence type="ECO:0000313" key="2">
    <source>
        <dbReference type="Proteomes" id="UP000249417"/>
    </source>
</evidence>